<dbReference type="PANTHER" id="PTHR45644:SF3">
    <property type="entry name" value="FI08533P-RELATED"/>
    <property type="match status" value="1"/>
</dbReference>
<dbReference type="InterPro" id="IPR041569">
    <property type="entry name" value="AAA_lid_3"/>
</dbReference>
<evidence type="ECO:0000313" key="9">
    <source>
        <dbReference type="Proteomes" id="UP001233271"/>
    </source>
</evidence>
<protein>
    <recommendedName>
        <fullName evidence="7">AAA+ ATPase domain-containing protein</fullName>
    </recommendedName>
</protein>
<evidence type="ECO:0000313" key="8">
    <source>
        <dbReference type="EMBL" id="BEI94018.1"/>
    </source>
</evidence>
<dbReference type="EMBL" id="AP028217">
    <property type="protein sequence ID" value="BEI94018.1"/>
    <property type="molecule type" value="Genomic_DNA"/>
</dbReference>
<evidence type="ECO:0000256" key="1">
    <source>
        <dbReference type="ARBA" id="ARBA00004572"/>
    </source>
</evidence>
<reference evidence="8" key="1">
    <citation type="journal article" date="2023" name="BMC Genomics">
        <title>Chromosome-level genome assemblies of Cutaneotrichosporon spp. (Trichosporonales, Basidiomycota) reveal imbalanced evolution between nucleotide sequences and chromosome synteny.</title>
        <authorList>
            <person name="Kobayashi Y."/>
            <person name="Kayamori A."/>
            <person name="Aoki K."/>
            <person name="Shiwa Y."/>
            <person name="Matsutani M."/>
            <person name="Fujita N."/>
            <person name="Sugita T."/>
            <person name="Iwasaki W."/>
            <person name="Tanaka N."/>
            <person name="Takashima M."/>
        </authorList>
    </citation>
    <scope>NUCLEOTIDE SEQUENCE</scope>
    <source>
        <strain evidence="8">HIS019</strain>
    </source>
</reference>
<comment type="subcellular location">
    <subcellularLocation>
        <location evidence="1">Mitochondrion outer membrane</location>
        <topology evidence="1">Single-pass membrane protein</topology>
    </subcellularLocation>
</comment>
<name>A0AA48L8W5_9TREE</name>
<dbReference type="InterPro" id="IPR003960">
    <property type="entry name" value="ATPase_AAA_CS"/>
</dbReference>
<dbReference type="FunFam" id="3.40.50.300:FF:000538">
    <property type="entry name" value="ATPase family AAA domain-containing protein 1"/>
    <property type="match status" value="1"/>
</dbReference>
<organism evidence="8 9">
    <name type="scientific">Cutaneotrichosporon cavernicola</name>
    <dbReference type="NCBI Taxonomy" id="279322"/>
    <lineage>
        <taxon>Eukaryota</taxon>
        <taxon>Fungi</taxon>
        <taxon>Dikarya</taxon>
        <taxon>Basidiomycota</taxon>
        <taxon>Agaricomycotina</taxon>
        <taxon>Tremellomycetes</taxon>
        <taxon>Trichosporonales</taxon>
        <taxon>Trichosporonaceae</taxon>
        <taxon>Cutaneotrichosporon</taxon>
    </lineage>
</organism>
<dbReference type="PANTHER" id="PTHR45644">
    <property type="entry name" value="AAA ATPASE, PUTATIVE (AFU_ORTHOLOGUE AFUA_2G12920)-RELATED-RELATED"/>
    <property type="match status" value="1"/>
</dbReference>
<dbReference type="SUPFAM" id="SSF52540">
    <property type="entry name" value="P-loop containing nucleoside triphosphate hydrolases"/>
    <property type="match status" value="1"/>
</dbReference>
<evidence type="ECO:0000256" key="6">
    <source>
        <dbReference type="RuleBase" id="RU003651"/>
    </source>
</evidence>
<dbReference type="InterPro" id="IPR003959">
    <property type="entry name" value="ATPase_AAA_core"/>
</dbReference>
<dbReference type="SMART" id="SM00382">
    <property type="entry name" value="AAA"/>
    <property type="match status" value="1"/>
</dbReference>
<dbReference type="GO" id="GO:0140570">
    <property type="term" value="P:extraction of mislocalized protein from mitochondrial outer membrane"/>
    <property type="evidence" value="ECO:0007669"/>
    <property type="project" value="TreeGrafter"/>
</dbReference>
<dbReference type="AlphaFoldDB" id="A0AA48L8W5"/>
<dbReference type="InterPro" id="IPR051701">
    <property type="entry name" value="Mito_OM_Translocase_MSP1"/>
</dbReference>
<keyword evidence="4 6" id="KW-0067">ATP-binding</keyword>
<dbReference type="InterPro" id="IPR003593">
    <property type="entry name" value="AAA+_ATPase"/>
</dbReference>
<accession>A0AA48L8W5</accession>
<evidence type="ECO:0000259" key="7">
    <source>
        <dbReference type="SMART" id="SM00382"/>
    </source>
</evidence>
<dbReference type="GO" id="GO:0016887">
    <property type="term" value="F:ATP hydrolysis activity"/>
    <property type="evidence" value="ECO:0007669"/>
    <property type="project" value="InterPro"/>
</dbReference>
<evidence type="ECO:0000256" key="3">
    <source>
        <dbReference type="ARBA" id="ARBA00022787"/>
    </source>
</evidence>
<dbReference type="Gene3D" id="1.10.8.60">
    <property type="match status" value="1"/>
</dbReference>
<feature type="domain" description="AAA+ ATPase" evidence="7">
    <location>
        <begin position="123"/>
        <end position="260"/>
    </location>
</feature>
<dbReference type="RefSeq" id="XP_060459283.1">
    <property type="nucleotide sequence ID" value="XM_060602939.1"/>
</dbReference>
<dbReference type="Proteomes" id="UP001233271">
    <property type="component" value="Chromosome 6"/>
</dbReference>
<gene>
    <name evidence="8" type="primary">MSP1</name>
    <name evidence="8" type="ORF">CcaverHIS019_0604770</name>
</gene>
<evidence type="ECO:0000256" key="2">
    <source>
        <dbReference type="ARBA" id="ARBA00022741"/>
    </source>
</evidence>
<keyword evidence="3" id="KW-1000">Mitochondrion outer membrane</keyword>
<dbReference type="GeneID" id="85497888"/>
<evidence type="ECO:0000256" key="5">
    <source>
        <dbReference type="ARBA" id="ARBA00023128"/>
    </source>
</evidence>
<keyword evidence="3" id="KW-0472">Membrane</keyword>
<dbReference type="KEGG" id="ccac:CcaHIS019_0604770"/>
<sequence>MPSQRDVGRVVMDVAFFAASQVALYYALRYVLSSLSETQPSKKKEKGESLLSQSGLTKEQLAALDLDEYESTIAGEIIPPASIDTTFESIGGLDDIISSLRETVIYPLTYPELFAAGGSLLAAPRGVLLYGHPGCGKTMLAKALAKESGATFINLPLSSLTSKWFGESNKLVAGLFSLARKLQPSIIFIDEIDSLFRERSQADHEVTGMLKAEFMTLWDGLTSGTDRILVLGATNRPNDIDPAILRRMPKRFAIRLPNLEQRVKILNLMLSHTKLAPGFSIDELARRADGLSGSDLKETCRNAAMVPVREFMREQGGSGLEAAKRDGFKIRPLELSDFAVHDSHAYAHVDPTKKAPVPAFVESLD</sequence>
<proteinExistence type="inferred from homology"/>
<evidence type="ECO:0000256" key="4">
    <source>
        <dbReference type="ARBA" id="ARBA00022840"/>
    </source>
</evidence>
<keyword evidence="5" id="KW-0496">Mitochondrion</keyword>
<dbReference type="Gene3D" id="3.40.50.300">
    <property type="entry name" value="P-loop containing nucleotide triphosphate hydrolases"/>
    <property type="match status" value="1"/>
</dbReference>
<dbReference type="InterPro" id="IPR027417">
    <property type="entry name" value="P-loop_NTPase"/>
</dbReference>
<dbReference type="GO" id="GO:0140567">
    <property type="term" value="F:membrane protein dislocase activity"/>
    <property type="evidence" value="ECO:0007669"/>
    <property type="project" value="UniProtKB-ARBA"/>
</dbReference>
<dbReference type="GO" id="GO:0005524">
    <property type="term" value="F:ATP binding"/>
    <property type="evidence" value="ECO:0007669"/>
    <property type="project" value="UniProtKB-KW"/>
</dbReference>
<dbReference type="Pfam" id="PF17862">
    <property type="entry name" value="AAA_lid_3"/>
    <property type="match status" value="1"/>
</dbReference>
<dbReference type="GO" id="GO:0005741">
    <property type="term" value="C:mitochondrial outer membrane"/>
    <property type="evidence" value="ECO:0007669"/>
    <property type="project" value="UniProtKB-SubCell"/>
</dbReference>
<keyword evidence="9" id="KW-1185">Reference proteome</keyword>
<dbReference type="PROSITE" id="PS00674">
    <property type="entry name" value="AAA"/>
    <property type="match status" value="1"/>
</dbReference>
<comment type="similarity">
    <text evidence="6">Belongs to the AAA ATPase family.</text>
</comment>
<dbReference type="Pfam" id="PF00004">
    <property type="entry name" value="AAA"/>
    <property type="match status" value="1"/>
</dbReference>
<keyword evidence="2 6" id="KW-0547">Nucleotide-binding</keyword>